<accession>A0A382NEW8</accession>
<dbReference type="InterPro" id="IPR007386">
    <property type="entry name" value="DUF447_N"/>
</dbReference>
<dbReference type="Gene3D" id="2.30.110.10">
    <property type="entry name" value="Electron Transport, Fmn-binding Protein, Chain A"/>
    <property type="match status" value="1"/>
</dbReference>
<protein>
    <recommendedName>
        <fullName evidence="1">DUF447 domain-containing protein</fullName>
    </recommendedName>
</protein>
<gene>
    <name evidence="2" type="ORF">METZ01_LOCUS310975</name>
</gene>
<dbReference type="EMBL" id="UINC01099105">
    <property type="protein sequence ID" value="SVC58121.1"/>
    <property type="molecule type" value="Genomic_DNA"/>
</dbReference>
<proteinExistence type="predicted"/>
<organism evidence="2">
    <name type="scientific">marine metagenome</name>
    <dbReference type="NCBI Taxonomy" id="408172"/>
    <lineage>
        <taxon>unclassified sequences</taxon>
        <taxon>metagenomes</taxon>
        <taxon>ecological metagenomes</taxon>
    </lineage>
</organism>
<evidence type="ECO:0000259" key="1">
    <source>
        <dbReference type="Pfam" id="PF04289"/>
    </source>
</evidence>
<dbReference type="InterPro" id="IPR012349">
    <property type="entry name" value="Split_barrel_FMN-bd"/>
</dbReference>
<sequence>MAPFGITIKGKDLIIAPFRPSKTLDNLLENPVGVMNYTDDAYLYAALVVGKGKYKVFPAKKIKGFVLKGSLAHSEMRVIRIKDDSTRPRLYLK</sequence>
<name>A0A382NEW8_9ZZZZ</name>
<evidence type="ECO:0000313" key="2">
    <source>
        <dbReference type="EMBL" id="SVC58121.1"/>
    </source>
</evidence>
<dbReference type="Pfam" id="PF04289">
    <property type="entry name" value="DUF447_N"/>
    <property type="match status" value="1"/>
</dbReference>
<reference evidence="2" key="1">
    <citation type="submission" date="2018-05" db="EMBL/GenBank/DDBJ databases">
        <authorList>
            <person name="Lanie J.A."/>
            <person name="Ng W.-L."/>
            <person name="Kazmierczak K.M."/>
            <person name="Andrzejewski T.M."/>
            <person name="Davidsen T.M."/>
            <person name="Wayne K.J."/>
            <person name="Tettelin H."/>
            <person name="Glass J.I."/>
            <person name="Rusch D."/>
            <person name="Podicherti R."/>
            <person name="Tsui H.-C.T."/>
            <person name="Winkler M.E."/>
        </authorList>
    </citation>
    <scope>NUCLEOTIDE SEQUENCE</scope>
</reference>
<feature type="non-terminal residue" evidence="2">
    <location>
        <position position="93"/>
    </location>
</feature>
<dbReference type="AlphaFoldDB" id="A0A382NEW8"/>
<dbReference type="SUPFAM" id="SSF50475">
    <property type="entry name" value="FMN-binding split barrel"/>
    <property type="match status" value="1"/>
</dbReference>
<feature type="domain" description="DUF447" evidence="1">
    <location>
        <begin position="1"/>
        <end position="92"/>
    </location>
</feature>